<keyword evidence="4" id="KW-1134">Transmembrane beta strand</keyword>
<dbReference type="Pfam" id="PF13953">
    <property type="entry name" value="PapC_C"/>
    <property type="match status" value="1"/>
</dbReference>
<dbReference type="GO" id="GO:0009297">
    <property type="term" value="P:pilus assembly"/>
    <property type="evidence" value="ECO:0007669"/>
    <property type="project" value="InterPro"/>
</dbReference>
<organism evidence="12 13">
    <name type="scientific">Citrobacter portucalensis</name>
    <dbReference type="NCBI Taxonomy" id="1639133"/>
    <lineage>
        <taxon>Bacteria</taxon>
        <taxon>Pseudomonadati</taxon>
        <taxon>Pseudomonadota</taxon>
        <taxon>Gammaproteobacteria</taxon>
        <taxon>Enterobacterales</taxon>
        <taxon>Enterobacteriaceae</taxon>
        <taxon>Citrobacter</taxon>
        <taxon>Citrobacter freundii complex</taxon>
    </lineage>
</organism>
<keyword evidence="6" id="KW-0732">Signal</keyword>
<feature type="domain" description="PapC N-terminal" evidence="11">
    <location>
        <begin position="36"/>
        <end position="181"/>
    </location>
</feature>
<accession>A0AAW5WDD8</accession>
<evidence type="ECO:0000259" key="11">
    <source>
        <dbReference type="Pfam" id="PF13954"/>
    </source>
</evidence>
<dbReference type="Gene3D" id="2.60.40.2610">
    <property type="entry name" value="Outer membrane usher protein FimD, plug domain"/>
    <property type="match status" value="1"/>
</dbReference>
<name>A0AAW5WDD8_9ENTR</name>
<dbReference type="InterPro" id="IPR000015">
    <property type="entry name" value="Fimb_usher"/>
</dbReference>
<dbReference type="SUPFAM" id="SSF141729">
    <property type="entry name" value="FimD N-terminal domain-like"/>
    <property type="match status" value="1"/>
</dbReference>
<dbReference type="GO" id="GO:0009279">
    <property type="term" value="C:cell outer membrane"/>
    <property type="evidence" value="ECO:0007669"/>
    <property type="project" value="UniProtKB-SubCell"/>
</dbReference>
<evidence type="ECO:0000256" key="4">
    <source>
        <dbReference type="ARBA" id="ARBA00022452"/>
    </source>
</evidence>
<comment type="caution">
    <text evidence="12">The sequence shown here is derived from an EMBL/GenBank/DDBJ whole genome shotgun (WGS) entry which is preliminary data.</text>
</comment>
<evidence type="ECO:0000256" key="7">
    <source>
        <dbReference type="ARBA" id="ARBA00023136"/>
    </source>
</evidence>
<sequence length="837" mass="92093">MQFTMATLFKESKISVCIFIALLGFIPVSYSDDEVEFNTDILDLKDRGNIDLSQFSRGGYIMPGTYSMIIRVNNNELSEQSVTFYTSEDDAKKSVPCLTREIINQFGLKSDFLEQLTWDGKGNCVATDAIKGMEAKGDLGTSTLSLNIPQAYLEYTSDNWDPPALWEDGIPGVLFDYNVNAQTQHQNTKSSQIYDISGNGTVGTNIGAWRLRADWQGQYSHQKNQDGKAGKGVEWSRYYLYRALPTLRSKLIMGEDFLDSGIFDSFRFTGINVRSDDNMLPPNLRGYAPEVVGVAKSNAKVVIRQQGRVLYETQVAAGPFRIQDINDAVSGELDVRIEEQDGSVKQFKINTANIPYLTRPGRWRFNFAAGKPTDGAHNIQGPLFGTGEFSWGVNNGWSLYGGALAGSEYNAVSLGVGRDLMVLGALSFDVTQSRASIPNIGEEKGTSYRLSYSKNFDDYGSQVTFAGYRFSQESYMSMSEYLDARYYGNRSGGSKEMYTIRLSKQFSDLGLTAFADYNHQTYWDRPVNDRYNINVARYFDIGRFKNISLSLTLQRGKYNRQKDDSIFFGVSMPWGNNSSISYSSNVVNGDSTHQLGYFDRVDEHNTYSLNSGVSRYGTIASAYMTHEGNMAQFNANASFQSGQYSAIGISAQGGATLTSEGGALHRGGAMGGTRILLDTQGVEGVPVRGFGSTTDTNMFGKAIIADVSSYYRNKASIDLNALGDDAEANNSVVQATLTEGAIGYRKFDVIAGRKSMATIKLPDGSSPPFGAIVKNNRQQQTGIVNDNGSTYLSGIKPGDSMNVTWGADKQCQIKFPSPLPENMIMNSLLLPCLTAVH</sequence>
<dbReference type="Gene3D" id="2.60.40.2070">
    <property type="match status" value="1"/>
</dbReference>
<evidence type="ECO:0000256" key="1">
    <source>
        <dbReference type="ARBA" id="ARBA00004571"/>
    </source>
</evidence>
<comment type="similarity">
    <text evidence="2 9">Belongs to the fimbrial export usher family.</text>
</comment>
<evidence type="ECO:0000256" key="8">
    <source>
        <dbReference type="ARBA" id="ARBA00023237"/>
    </source>
</evidence>
<reference evidence="12" key="1">
    <citation type="submission" date="2022-07" db="EMBL/GenBank/DDBJ databases">
        <title>Genome Sequence of Citrobacter portucalensis from Edible Snails.</title>
        <authorList>
            <person name="Okafor A.C."/>
            <person name="Ogbo F.C."/>
            <person name="Ruppitsch W."/>
            <person name="Allerberger F."/>
        </authorList>
    </citation>
    <scope>NUCLEOTIDE SEQUENCE</scope>
    <source>
        <strain evidence="12">Igbk 7</strain>
    </source>
</reference>
<dbReference type="InterPro" id="IPR018030">
    <property type="entry name" value="Fimbrial_membr_usher_CS"/>
</dbReference>
<dbReference type="InterPro" id="IPR025885">
    <property type="entry name" value="PapC_N"/>
</dbReference>
<evidence type="ECO:0000256" key="2">
    <source>
        <dbReference type="ARBA" id="ARBA00008064"/>
    </source>
</evidence>
<dbReference type="InterPro" id="IPR043142">
    <property type="entry name" value="PapC-like_C_sf"/>
</dbReference>
<keyword evidence="5 9" id="KW-0812">Transmembrane</keyword>
<dbReference type="Proteomes" id="UP001207430">
    <property type="component" value="Unassembled WGS sequence"/>
</dbReference>
<dbReference type="PANTHER" id="PTHR30451:SF10">
    <property type="entry name" value="OUTER MEMBRANE USHER PROTEIN YFCU-RELATED"/>
    <property type="match status" value="1"/>
</dbReference>
<keyword evidence="3 9" id="KW-0813">Transport</keyword>
<dbReference type="GO" id="GO:0015473">
    <property type="term" value="F:fimbrial usher porin activity"/>
    <property type="evidence" value="ECO:0007669"/>
    <property type="project" value="InterPro"/>
</dbReference>
<feature type="domain" description="PapC-like C-terminal" evidence="10">
    <location>
        <begin position="757"/>
        <end position="815"/>
    </location>
</feature>
<dbReference type="InterPro" id="IPR037224">
    <property type="entry name" value="PapC_N_sf"/>
</dbReference>
<gene>
    <name evidence="12" type="ORF">NLN86_24310</name>
</gene>
<keyword evidence="7 9" id="KW-0472">Membrane</keyword>
<evidence type="ECO:0000256" key="5">
    <source>
        <dbReference type="ARBA" id="ARBA00022692"/>
    </source>
</evidence>
<dbReference type="EMBL" id="JANDBG010000041">
    <property type="protein sequence ID" value="MCX9004738.1"/>
    <property type="molecule type" value="Genomic_DNA"/>
</dbReference>
<evidence type="ECO:0000256" key="3">
    <source>
        <dbReference type="ARBA" id="ARBA00022448"/>
    </source>
</evidence>
<evidence type="ECO:0000256" key="6">
    <source>
        <dbReference type="ARBA" id="ARBA00022729"/>
    </source>
</evidence>
<dbReference type="Gene3D" id="2.60.40.3110">
    <property type="match status" value="1"/>
</dbReference>
<comment type="subcellular location">
    <subcellularLocation>
        <location evidence="1 9">Cell outer membrane</location>
        <topology evidence="1 9">Multi-pass membrane protein</topology>
    </subcellularLocation>
</comment>
<dbReference type="RefSeq" id="WP_267449792.1">
    <property type="nucleotide sequence ID" value="NZ_JANDBG010000041.1"/>
</dbReference>
<keyword evidence="9" id="KW-1029">Fimbrium biogenesis</keyword>
<dbReference type="PROSITE" id="PS01151">
    <property type="entry name" value="FIMBRIAL_USHER"/>
    <property type="match status" value="1"/>
</dbReference>
<keyword evidence="8 9" id="KW-0998">Cell outer membrane</keyword>
<evidence type="ECO:0000259" key="10">
    <source>
        <dbReference type="Pfam" id="PF13953"/>
    </source>
</evidence>
<dbReference type="InterPro" id="IPR025949">
    <property type="entry name" value="PapC-like_C"/>
</dbReference>
<proteinExistence type="inferred from homology"/>
<protein>
    <submittedName>
        <fullName evidence="12">Outer membrane usher protein</fullName>
    </submittedName>
</protein>
<dbReference type="Pfam" id="PF00577">
    <property type="entry name" value="Usher"/>
    <property type="match status" value="1"/>
</dbReference>
<dbReference type="InterPro" id="IPR042186">
    <property type="entry name" value="FimD_plug_dom"/>
</dbReference>
<dbReference type="PANTHER" id="PTHR30451">
    <property type="entry name" value="OUTER MEMBRANE USHER PROTEIN"/>
    <property type="match status" value="1"/>
</dbReference>
<dbReference type="Pfam" id="PF13954">
    <property type="entry name" value="PapC_N"/>
    <property type="match status" value="1"/>
</dbReference>
<dbReference type="Gene3D" id="3.10.20.410">
    <property type="match status" value="1"/>
</dbReference>
<dbReference type="AlphaFoldDB" id="A0AAW5WDD8"/>
<evidence type="ECO:0000313" key="12">
    <source>
        <dbReference type="EMBL" id="MCX9004738.1"/>
    </source>
</evidence>
<evidence type="ECO:0000256" key="9">
    <source>
        <dbReference type="RuleBase" id="RU003884"/>
    </source>
</evidence>
<evidence type="ECO:0000313" key="13">
    <source>
        <dbReference type="Proteomes" id="UP001207430"/>
    </source>
</evidence>
<dbReference type="NCBIfam" id="NF011812">
    <property type="entry name" value="PRK15284.1"/>
    <property type="match status" value="1"/>
</dbReference>